<feature type="compositionally biased region" description="Basic and acidic residues" evidence="4">
    <location>
        <begin position="23"/>
        <end position="32"/>
    </location>
</feature>
<proteinExistence type="inferred from homology"/>
<name>A0A0M3IIN6_ASCLU</name>
<evidence type="ECO:0000256" key="2">
    <source>
        <dbReference type="ARBA" id="ARBA00023054"/>
    </source>
</evidence>
<comment type="similarity">
    <text evidence="1">Belongs to the TPD52 family.</text>
</comment>
<feature type="region of interest" description="Disordered" evidence="4">
    <location>
        <begin position="117"/>
        <end position="140"/>
    </location>
</feature>
<feature type="region of interest" description="Disordered" evidence="4">
    <location>
        <begin position="1"/>
        <end position="32"/>
    </location>
</feature>
<dbReference type="PANTHER" id="PTHR19307">
    <property type="entry name" value="TUMOR PROTEIN D52"/>
    <property type="match status" value="1"/>
</dbReference>
<feature type="compositionally biased region" description="Polar residues" evidence="4">
    <location>
        <begin position="1"/>
        <end position="22"/>
    </location>
</feature>
<organism evidence="5 6">
    <name type="scientific">Ascaris lumbricoides</name>
    <name type="common">Giant roundworm</name>
    <dbReference type="NCBI Taxonomy" id="6252"/>
    <lineage>
        <taxon>Eukaryota</taxon>
        <taxon>Metazoa</taxon>
        <taxon>Ecdysozoa</taxon>
        <taxon>Nematoda</taxon>
        <taxon>Chromadorea</taxon>
        <taxon>Rhabditida</taxon>
        <taxon>Spirurina</taxon>
        <taxon>Ascaridomorpha</taxon>
        <taxon>Ascaridoidea</taxon>
        <taxon>Ascarididae</taxon>
        <taxon>Ascaris</taxon>
    </lineage>
</organism>
<evidence type="ECO:0000256" key="3">
    <source>
        <dbReference type="SAM" id="Coils"/>
    </source>
</evidence>
<reference evidence="6" key="1">
    <citation type="submission" date="2017-02" db="UniProtKB">
        <authorList>
            <consortium name="WormBaseParasite"/>
        </authorList>
    </citation>
    <scope>IDENTIFICATION</scope>
</reference>
<dbReference type="InterPro" id="IPR007327">
    <property type="entry name" value="TPD52"/>
</dbReference>
<evidence type="ECO:0000256" key="1">
    <source>
        <dbReference type="ARBA" id="ARBA00005702"/>
    </source>
</evidence>
<dbReference type="Pfam" id="PF04201">
    <property type="entry name" value="TPD52"/>
    <property type="match status" value="1"/>
</dbReference>
<evidence type="ECO:0000313" key="5">
    <source>
        <dbReference type="Proteomes" id="UP000036681"/>
    </source>
</evidence>
<feature type="compositionally biased region" description="Basic and acidic residues" evidence="4">
    <location>
        <begin position="91"/>
        <end position="102"/>
    </location>
</feature>
<keyword evidence="5" id="KW-1185">Reference proteome</keyword>
<dbReference type="GO" id="GO:0005737">
    <property type="term" value="C:cytoplasm"/>
    <property type="evidence" value="ECO:0007669"/>
    <property type="project" value="TreeGrafter"/>
</dbReference>
<dbReference type="PANTHER" id="PTHR19307:SF14">
    <property type="entry name" value="TUMOR PROTEIN D52"/>
    <property type="match status" value="1"/>
</dbReference>
<dbReference type="Proteomes" id="UP000036681">
    <property type="component" value="Unplaced"/>
</dbReference>
<sequence>MPSNNDSTPIKGNKAPITNVSRKSAETTKTIKADEKMQAAMDRFAAELANDSDEESVNTSTHQQHEHTMPSNNDSTPIKGNKAPITNVSRKSAETTKTIKADEKMQAAMDRFAAELANDSDEESVNTSTHQQHEHIGDEAFNANGSATELSEAEKEIVREELKKTEDEINTLRQVLAARQKHAADLKRKLGISPLTELTADINQSLQHVKETQAYQKTSEVVSGTADTVKNKWNDMRNSSLFKSFESKLGNAYTNVRVGAA</sequence>
<accession>A0A0M3IIN6</accession>
<keyword evidence="2 3" id="KW-0175">Coiled coil</keyword>
<evidence type="ECO:0000313" key="6">
    <source>
        <dbReference type="WBParaSite" id="ALUE_0001842501-mRNA-1"/>
    </source>
</evidence>
<dbReference type="WBParaSite" id="ALUE_0001842501-mRNA-1">
    <property type="protein sequence ID" value="ALUE_0001842501-mRNA-1"/>
    <property type="gene ID" value="ALUE_0001842501"/>
</dbReference>
<feature type="coiled-coil region" evidence="3">
    <location>
        <begin position="148"/>
        <end position="175"/>
    </location>
</feature>
<feature type="compositionally biased region" description="Polar residues" evidence="4">
    <location>
        <begin position="69"/>
        <end position="90"/>
    </location>
</feature>
<dbReference type="AlphaFoldDB" id="A0A0M3IIN6"/>
<feature type="region of interest" description="Disordered" evidence="4">
    <location>
        <begin position="46"/>
        <end position="102"/>
    </location>
</feature>
<protein>
    <submittedName>
        <fullName evidence="6">DUF2213 domain-containing protein</fullName>
    </submittedName>
</protein>
<evidence type="ECO:0000256" key="4">
    <source>
        <dbReference type="SAM" id="MobiDB-lite"/>
    </source>
</evidence>